<dbReference type="EMBL" id="BAAAKV010000070">
    <property type="protein sequence ID" value="GAA1193578.1"/>
    <property type="molecule type" value="Genomic_DNA"/>
</dbReference>
<keyword evidence="5 8" id="KW-0812">Transmembrane</keyword>
<feature type="transmembrane region" description="Helical" evidence="8">
    <location>
        <begin position="164"/>
        <end position="184"/>
    </location>
</feature>
<evidence type="ECO:0000256" key="5">
    <source>
        <dbReference type="ARBA" id="ARBA00022692"/>
    </source>
</evidence>
<keyword evidence="6 8" id="KW-1133">Transmembrane helix</keyword>
<feature type="transmembrane region" description="Helical" evidence="8">
    <location>
        <begin position="55"/>
        <end position="75"/>
    </location>
</feature>
<feature type="transmembrane region" description="Helical" evidence="8">
    <location>
        <begin position="321"/>
        <end position="341"/>
    </location>
</feature>
<evidence type="ECO:0000256" key="8">
    <source>
        <dbReference type="SAM" id="Phobius"/>
    </source>
</evidence>
<dbReference type="PANTHER" id="PTHR30472:SF24">
    <property type="entry name" value="FERRIC ENTEROBACTIN TRANSPORT SYSTEM PERMEASE PROTEIN FEPG"/>
    <property type="match status" value="1"/>
</dbReference>
<gene>
    <name evidence="9" type="ORF">GCM10009654_58450</name>
</gene>
<comment type="similarity">
    <text evidence="2">Belongs to the binding-protein-dependent transport system permease family. FecCD subfamily.</text>
</comment>
<organism evidence="9 10">
    <name type="scientific">Streptomyces hebeiensis</name>
    <dbReference type="NCBI Taxonomy" id="229486"/>
    <lineage>
        <taxon>Bacteria</taxon>
        <taxon>Bacillati</taxon>
        <taxon>Actinomycetota</taxon>
        <taxon>Actinomycetes</taxon>
        <taxon>Kitasatosporales</taxon>
        <taxon>Streptomycetaceae</taxon>
        <taxon>Streptomyces</taxon>
    </lineage>
</organism>
<proteinExistence type="inferred from homology"/>
<evidence type="ECO:0000256" key="3">
    <source>
        <dbReference type="ARBA" id="ARBA00022448"/>
    </source>
</evidence>
<evidence type="ECO:0000256" key="4">
    <source>
        <dbReference type="ARBA" id="ARBA00022475"/>
    </source>
</evidence>
<feature type="transmembrane region" description="Helical" evidence="8">
    <location>
        <begin position="193"/>
        <end position="212"/>
    </location>
</feature>
<accession>A0ABP4FNV0</accession>
<feature type="transmembrane region" description="Helical" evidence="8">
    <location>
        <begin position="109"/>
        <end position="130"/>
    </location>
</feature>
<evidence type="ECO:0000256" key="7">
    <source>
        <dbReference type="ARBA" id="ARBA00023136"/>
    </source>
</evidence>
<evidence type="ECO:0000256" key="2">
    <source>
        <dbReference type="ARBA" id="ARBA00007935"/>
    </source>
</evidence>
<keyword evidence="3" id="KW-0813">Transport</keyword>
<protein>
    <submittedName>
        <fullName evidence="9">Iron chelate uptake ABC transporter family permease subunit</fullName>
    </submittedName>
</protein>
<feature type="transmembrane region" description="Helical" evidence="8">
    <location>
        <begin position="139"/>
        <end position="158"/>
    </location>
</feature>
<feature type="transmembrane region" description="Helical" evidence="8">
    <location>
        <begin position="283"/>
        <end position="309"/>
    </location>
</feature>
<keyword evidence="4" id="KW-1003">Cell membrane</keyword>
<reference evidence="10" key="1">
    <citation type="journal article" date="2019" name="Int. J. Syst. Evol. Microbiol.">
        <title>The Global Catalogue of Microorganisms (GCM) 10K type strain sequencing project: providing services to taxonomists for standard genome sequencing and annotation.</title>
        <authorList>
            <consortium name="The Broad Institute Genomics Platform"/>
            <consortium name="The Broad Institute Genome Sequencing Center for Infectious Disease"/>
            <person name="Wu L."/>
            <person name="Ma J."/>
        </authorList>
    </citation>
    <scope>NUCLEOTIDE SEQUENCE [LARGE SCALE GENOMIC DNA]</scope>
    <source>
        <strain evidence="10">JCM 12696</strain>
    </source>
</reference>
<evidence type="ECO:0000256" key="1">
    <source>
        <dbReference type="ARBA" id="ARBA00004651"/>
    </source>
</evidence>
<dbReference type="PANTHER" id="PTHR30472">
    <property type="entry name" value="FERRIC ENTEROBACTIN TRANSPORT SYSTEM PERMEASE PROTEIN"/>
    <property type="match status" value="1"/>
</dbReference>
<dbReference type="Proteomes" id="UP001501371">
    <property type="component" value="Unassembled WGS sequence"/>
</dbReference>
<dbReference type="Pfam" id="PF01032">
    <property type="entry name" value="FecCD"/>
    <property type="match status" value="1"/>
</dbReference>
<keyword evidence="7 8" id="KW-0472">Membrane</keyword>
<dbReference type="InterPro" id="IPR037294">
    <property type="entry name" value="ABC_BtuC-like"/>
</dbReference>
<comment type="subcellular location">
    <subcellularLocation>
        <location evidence="1">Cell membrane</location>
        <topology evidence="1">Multi-pass membrane protein</topology>
    </subcellularLocation>
</comment>
<name>A0ABP4FNV0_9ACTN</name>
<dbReference type="Gene3D" id="1.10.3470.10">
    <property type="entry name" value="ABC transporter involved in vitamin B12 uptake, BtuC"/>
    <property type="match status" value="1"/>
</dbReference>
<dbReference type="InterPro" id="IPR000522">
    <property type="entry name" value="ABC_transptr_permease_BtuC"/>
</dbReference>
<evidence type="ECO:0000256" key="6">
    <source>
        <dbReference type="ARBA" id="ARBA00022989"/>
    </source>
</evidence>
<keyword evidence="10" id="KW-1185">Reference proteome</keyword>
<evidence type="ECO:0000313" key="9">
    <source>
        <dbReference type="EMBL" id="GAA1193578.1"/>
    </source>
</evidence>
<comment type="caution">
    <text evidence="9">The sequence shown here is derived from an EMBL/GenBank/DDBJ whole genome shotgun (WGS) entry which is preliminary data.</text>
</comment>
<dbReference type="CDD" id="cd06550">
    <property type="entry name" value="TM_ABC_iron-siderophores_like"/>
    <property type="match status" value="1"/>
</dbReference>
<sequence>MTGGVVRGSDVSVARGRAAGGGTGPAAAAGARQERLAGAVREVARVRRAGRARGTAVRVGLAVAVAAALCVSVAYGDLVVPARDVLAALLGGGDAGSRFVVVELRLPRALIGLLVGAAFGLAGSVFQTLLRNPLASPDVIGVSSGASAAAVLASAGFGVSGYGLSASALSGAVLAAAAIYGLAWRRGVAGQRLVLVGIGVGAALSAVVSHLLTSSDLSVAQDALAWLTGSLNGRSWEQAWPLLVALAVLVPLTFLAARTLPALELGDDTAAGLGARVESGRRALLGCAVLLVGVATAAAGPVAFVAFVAPPIARRLSPRQGAALLPAALAGALIVLVADFAAQHLLGSTQYPVGVVTSVVGAPYLLWLLARANRVGRGG</sequence>
<dbReference type="SUPFAM" id="SSF81345">
    <property type="entry name" value="ABC transporter involved in vitamin B12 uptake, BtuC"/>
    <property type="match status" value="1"/>
</dbReference>
<feature type="transmembrane region" description="Helical" evidence="8">
    <location>
        <begin position="353"/>
        <end position="370"/>
    </location>
</feature>
<evidence type="ECO:0000313" key="10">
    <source>
        <dbReference type="Proteomes" id="UP001501371"/>
    </source>
</evidence>